<evidence type="ECO:0000256" key="2">
    <source>
        <dbReference type="ARBA" id="ARBA00022475"/>
    </source>
</evidence>
<evidence type="ECO:0000256" key="7">
    <source>
        <dbReference type="ARBA" id="ARBA00023306"/>
    </source>
</evidence>
<keyword evidence="3 11" id="KW-0132">Cell division</keyword>
<evidence type="ECO:0000256" key="9">
    <source>
        <dbReference type="SAM" id="Phobius"/>
    </source>
</evidence>
<dbReference type="InterPro" id="IPR034746">
    <property type="entry name" value="POTRA"/>
</dbReference>
<dbReference type="Pfam" id="PF03799">
    <property type="entry name" value="FtsQ_DivIB_C"/>
    <property type="match status" value="1"/>
</dbReference>
<evidence type="ECO:0000256" key="6">
    <source>
        <dbReference type="ARBA" id="ARBA00023136"/>
    </source>
</evidence>
<keyword evidence="12" id="KW-1185">Reference proteome</keyword>
<proteinExistence type="predicted"/>
<evidence type="ECO:0000256" key="5">
    <source>
        <dbReference type="ARBA" id="ARBA00022989"/>
    </source>
</evidence>
<feature type="transmembrane region" description="Helical" evidence="9">
    <location>
        <begin position="108"/>
        <end position="133"/>
    </location>
</feature>
<feature type="domain" description="POTRA" evidence="10">
    <location>
        <begin position="133"/>
        <end position="201"/>
    </location>
</feature>
<keyword evidence="5 9" id="KW-1133">Transmembrane helix</keyword>
<reference evidence="12" key="1">
    <citation type="journal article" date="2019" name="Int. J. Syst. Evol. Microbiol.">
        <title>The Global Catalogue of Microorganisms (GCM) 10K type strain sequencing project: providing services to taxonomists for standard genome sequencing and annotation.</title>
        <authorList>
            <consortium name="The Broad Institute Genomics Platform"/>
            <consortium name="The Broad Institute Genome Sequencing Center for Infectious Disease"/>
            <person name="Wu L."/>
            <person name="Ma J."/>
        </authorList>
    </citation>
    <scope>NUCLEOTIDE SEQUENCE [LARGE SCALE GENOMIC DNA]</scope>
    <source>
        <strain evidence="12">JCM 11650</strain>
    </source>
</reference>
<evidence type="ECO:0000259" key="10">
    <source>
        <dbReference type="PROSITE" id="PS51779"/>
    </source>
</evidence>
<evidence type="ECO:0000256" key="4">
    <source>
        <dbReference type="ARBA" id="ARBA00022692"/>
    </source>
</evidence>
<protein>
    <submittedName>
        <fullName evidence="11">Cell division protein FtsQ/DivIB</fullName>
    </submittedName>
</protein>
<dbReference type="PANTHER" id="PTHR37820">
    <property type="entry name" value="CELL DIVISION PROTEIN DIVIB"/>
    <property type="match status" value="1"/>
</dbReference>
<dbReference type="GO" id="GO:0051301">
    <property type="term" value="P:cell division"/>
    <property type="evidence" value="ECO:0007669"/>
    <property type="project" value="UniProtKB-KW"/>
</dbReference>
<name>A0ABW4PU69_9MICO</name>
<dbReference type="InterPro" id="IPR005548">
    <property type="entry name" value="Cell_div_FtsQ/DivIB_C"/>
</dbReference>
<dbReference type="Gene3D" id="3.10.20.310">
    <property type="entry name" value="membrane protein fhac"/>
    <property type="match status" value="1"/>
</dbReference>
<dbReference type="PROSITE" id="PS51779">
    <property type="entry name" value="POTRA"/>
    <property type="match status" value="1"/>
</dbReference>
<comment type="caution">
    <text evidence="11">The sequence shown here is derived from an EMBL/GenBank/DDBJ whole genome shotgun (WGS) entry which is preliminary data.</text>
</comment>
<organism evidence="11 12">
    <name type="scientific">Brachybacterium rhamnosum</name>
    <dbReference type="NCBI Taxonomy" id="173361"/>
    <lineage>
        <taxon>Bacteria</taxon>
        <taxon>Bacillati</taxon>
        <taxon>Actinomycetota</taxon>
        <taxon>Actinomycetes</taxon>
        <taxon>Micrococcales</taxon>
        <taxon>Dermabacteraceae</taxon>
        <taxon>Brachybacterium</taxon>
    </lineage>
</organism>
<evidence type="ECO:0000256" key="3">
    <source>
        <dbReference type="ARBA" id="ARBA00022618"/>
    </source>
</evidence>
<dbReference type="Proteomes" id="UP001597280">
    <property type="component" value="Unassembled WGS sequence"/>
</dbReference>
<dbReference type="RefSeq" id="WP_343903376.1">
    <property type="nucleotide sequence ID" value="NZ_BAAAIS010000001.1"/>
</dbReference>
<dbReference type="InterPro" id="IPR050487">
    <property type="entry name" value="FtsQ_DivIB"/>
</dbReference>
<gene>
    <name evidence="11" type="ORF">ACFSDA_01310</name>
</gene>
<evidence type="ECO:0000313" key="11">
    <source>
        <dbReference type="EMBL" id="MFD1833700.1"/>
    </source>
</evidence>
<accession>A0ABW4PU69</accession>
<comment type="subcellular location">
    <subcellularLocation>
        <location evidence="1">Membrane</location>
    </subcellularLocation>
</comment>
<evidence type="ECO:0000313" key="12">
    <source>
        <dbReference type="Proteomes" id="UP001597280"/>
    </source>
</evidence>
<dbReference type="Pfam" id="PF08478">
    <property type="entry name" value="POTRA_1"/>
    <property type="match status" value="1"/>
</dbReference>
<keyword evidence="7" id="KW-0131">Cell cycle</keyword>
<dbReference type="EMBL" id="JBHUFL010000001">
    <property type="protein sequence ID" value="MFD1833700.1"/>
    <property type="molecule type" value="Genomic_DNA"/>
</dbReference>
<feature type="region of interest" description="Disordered" evidence="8">
    <location>
        <begin position="1"/>
        <end position="86"/>
    </location>
</feature>
<dbReference type="PANTHER" id="PTHR37820:SF1">
    <property type="entry name" value="CELL DIVISION PROTEIN FTSQ"/>
    <property type="match status" value="1"/>
</dbReference>
<keyword evidence="4 9" id="KW-0812">Transmembrane</keyword>
<evidence type="ECO:0000256" key="8">
    <source>
        <dbReference type="SAM" id="MobiDB-lite"/>
    </source>
</evidence>
<keyword evidence="6 9" id="KW-0472">Membrane</keyword>
<dbReference type="InterPro" id="IPR013685">
    <property type="entry name" value="POTRA_FtsQ_type"/>
</dbReference>
<evidence type="ECO:0000256" key="1">
    <source>
        <dbReference type="ARBA" id="ARBA00004370"/>
    </source>
</evidence>
<keyword evidence="2" id="KW-1003">Cell membrane</keyword>
<sequence>MRTAGDARSTTGASRPGRARHSPSGTSRRPSGGPSSSRPAARAGGSDDAAAPAPRGGGRAVGRPRTEDRTASSEQTTRQSGRAGGVIQAADRFRDLVRARPWRRRRRAILVTAAIVVALLVVALVAAVTLPALSVRQVQVEGLGYVQESAVDEAVEPFRGDSVLLLGTGSVESAVEEVPGVATAEVHRSWPDGMSITVTERTAIASVTQQDGATVLLDAEGTELPEGAGEGASPVPLTVAADAADPDGAQAAMIDVLAQMPSSLRTGMTGMTASSPSDVSFTLELEDGGTKTIVWGDAADADLKAEVVRALLAEPGSEIDVSSPVAPVTR</sequence>
<feature type="compositionally biased region" description="Low complexity" evidence="8">
    <location>
        <begin position="22"/>
        <end position="54"/>
    </location>
</feature>